<keyword evidence="2" id="KW-1185">Reference proteome</keyword>
<evidence type="ECO:0000313" key="2">
    <source>
        <dbReference type="Proteomes" id="UP000005926"/>
    </source>
</evidence>
<dbReference type="STRING" id="638301.HMPREF0444_0972"/>
<protein>
    <submittedName>
        <fullName evidence="1">Uncharacterized protein</fullName>
    </submittedName>
</protein>
<organism evidence="1 2">
    <name type="scientific">Granulicatella adiacens ATCC 49175</name>
    <dbReference type="NCBI Taxonomy" id="638301"/>
    <lineage>
        <taxon>Bacteria</taxon>
        <taxon>Bacillati</taxon>
        <taxon>Bacillota</taxon>
        <taxon>Bacilli</taxon>
        <taxon>Lactobacillales</taxon>
        <taxon>Carnobacteriaceae</taxon>
        <taxon>Granulicatella</taxon>
    </lineage>
</organism>
<dbReference type="GeneID" id="78412692"/>
<dbReference type="AlphaFoldDB" id="C8NGC7"/>
<proteinExistence type="predicted"/>
<reference evidence="1 2" key="1">
    <citation type="submission" date="2009-08" db="EMBL/GenBank/DDBJ databases">
        <authorList>
            <person name="Muzny D."/>
            <person name="Qin X."/>
            <person name="Deng J."/>
            <person name="Jiang H."/>
            <person name="Liu Y."/>
            <person name="Qu J."/>
            <person name="Song X.-Z."/>
            <person name="Zhang L."/>
            <person name="Thornton R."/>
            <person name="Coyle M."/>
            <person name="Francisco L."/>
            <person name="Jackson L."/>
            <person name="Javaid M."/>
            <person name="Korchina V."/>
            <person name="Kovar C."/>
            <person name="Mata R."/>
            <person name="Mathew T."/>
            <person name="Ngo R."/>
            <person name="Nguyen L."/>
            <person name="Nguyen N."/>
            <person name="Okwuonu G."/>
            <person name="Ongeri F."/>
            <person name="Pham C."/>
            <person name="Simmons D."/>
            <person name="Wilczek-Boney K."/>
            <person name="Hale W."/>
            <person name="Jakkamsetti A."/>
            <person name="Pham P."/>
            <person name="Ruth R."/>
            <person name="San Lucas F."/>
            <person name="Warren J."/>
            <person name="Zhang J."/>
            <person name="Zhao Z."/>
            <person name="Zhou C."/>
            <person name="Zhu D."/>
            <person name="Lee S."/>
            <person name="Bess C."/>
            <person name="Blankenburg K."/>
            <person name="Forbes L."/>
            <person name="Fu Q."/>
            <person name="Gubbala S."/>
            <person name="Hirani K."/>
            <person name="Jayaseelan J.C."/>
            <person name="Lara F."/>
            <person name="Munidasa M."/>
            <person name="Palculict T."/>
            <person name="Patil S."/>
            <person name="Pu L.-L."/>
            <person name="Saada N."/>
            <person name="Tang L."/>
            <person name="Weissenberger G."/>
            <person name="Zhu Y."/>
            <person name="Hemphill L."/>
            <person name="Shang Y."/>
            <person name="Youmans B."/>
            <person name="Ayvaz T."/>
            <person name="Ross M."/>
            <person name="Santibanez J."/>
            <person name="Aqrawi P."/>
            <person name="Gross S."/>
            <person name="Joshi V."/>
            <person name="Fowler G."/>
            <person name="Nazareth L."/>
            <person name="Reid J."/>
            <person name="Worley K."/>
            <person name="Petrosino J."/>
            <person name="Highlander S."/>
            <person name="Gibbs R."/>
        </authorList>
    </citation>
    <scope>NUCLEOTIDE SEQUENCE [LARGE SCALE GENOMIC DNA]</scope>
    <source>
        <strain evidence="1 2">ATCC 49175</strain>
    </source>
</reference>
<dbReference type="EMBL" id="ACKZ01000017">
    <property type="protein sequence ID" value="EEW37339.1"/>
    <property type="molecule type" value="Genomic_DNA"/>
</dbReference>
<comment type="caution">
    <text evidence="1">The sequence shown here is derived from an EMBL/GenBank/DDBJ whole genome shotgun (WGS) entry which is preliminary data.</text>
</comment>
<dbReference type="Proteomes" id="UP000005926">
    <property type="component" value="Unassembled WGS sequence"/>
</dbReference>
<sequence length="50" mass="5766">MLFSDLKFLEQPDGDLLLGPIEEFQDIKRAEQITGKIDLSKIKIKYIGEK</sequence>
<gene>
    <name evidence="1" type="ORF">HMPREF0444_0972</name>
</gene>
<dbReference type="HOGENOM" id="CLU_3118355_0_0_9"/>
<accession>C8NGC7</accession>
<dbReference type="RefSeq" id="WP_005607015.1">
    <property type="nucleotide sequence ID" value="NZ_CP102283.1"/>
</dbReference>
<name>C8NGC7_9LACT</name>
<evidence type="ECO:0000313" key="1">
    <source>
        <dbReference type="EMBL" id="EEW37339.1"/>
    </source>
</evidence>